<dbReference type="Pfam" id="PF08668">
    <property type="entry name" value="HDOD"/>
    <property type="match status" value="1"/>
</dbReference>
<dbReference type="AlphaFoldDB" id="A0A1G6UZN8"/>
<evidence type="ECO:0000313" key="2">
    <source>
        <dbReference type="EMBL" id="SDD46753.1"/>
    </source>
</evidence>
<dbReference type="STRING" id="265719.SAMN04488509_102571"/>
<evidence type="ECO:0000259" key="1">
    <source>
        <dbReference type="PROSITE" id="PS51833"/>
    </source>
</evidence>
<proteinExistence type="predicted"/>
<name>A0A1G6UZN8_9GAMM</name>
<gene>
    <name evidence="2" type="ORF">SAMN04488509_102571</name>
</gene>
<dbReference type="InterPro" id="IPR052340">
    <property type="entry name" value="RNase_Y/CdgJ"/>
</dbReference>
<dbReference type="EMBL" id="FNAG01000002">
    <property type="protein sequence ID" value="SDD46753.1"/>
    <property type="molecule type" value="Genomic_DNA"/>
</dbReference>
<dbReference type="Gene3D" id="1.10.3210.10">
    <property type="entry name" value="Hypothetical protein af1432"/>
    <property type="match status" value="1"/>
</dbReference>
<dbReference type="PROSITE" id="PS51833">
    <property type="entry name" value="HDOD"/>
    <property type="match status" value="1"/>
</dbReference>
<dbReference type="InterPro" id="IPR013976">
    <property type="entry name" value="HDOD"/>
</dbReference>
<sequence>MECGSRMFDLLKRLFGGAPSAKPGEQAFAVLNQQAPIKPDQGQAAVEGAAGEGFICRETILGRDQRVAGYHFLLHQATRARLASRSRRIHHVYAEVLVRNLIKIDVGRLLGHRLAFFEVPDSFLDHKALTELPPENAVLTLVALPDPGGPSPSTVIEQVRALRGRGYRFAVNAMTQEAPGAYLLAEADFVIVRADQADPKRLRDFTEALARADHKRQWLARELPSHDEFKLCYNLGASLFQGPFITRREDWSSNALGPNAARLADLLSRLRRDVDTREIAEGLKQDPALSLRLLRYINSASMGLREEVTSIERAVLQLGREKLYRWLSLLLYGANSHNAAASALLEAALVRARMLELLGADRPAEARDALFLVGLLSLVDAVLQVPMPVALAQLAPSPEIEAAVARGEGEMAELLALAAACEKDDPQALAAASQRCGVSAQAASAAHVEALGWALEVTRE</sequence>
<protein>
    <submittedName>
        <fullName evidence="2">EAL and modified HD-GYP domain-containing signal transduction protein</fullName>
    </submittedName>
</protein>
<dbReference type="PANTHER" id="PTHR33525:SF4">
    <property type="entry name" value="CYCLIC DI-GMP PHOSPHODIESTERASE CDGJ"/>
    <property type="match status" value="1"/>
</dbReference>
<reference evidence="2 3" key="1">
    <citation type="submission" date="2016-10" db="EMBL/GenBank/DDBJ databases">
        <authorList>
            <person name="de Groot N.N."/>
        </authorList>
    </citation>
    <scope>NUCLEOTIDE SEQUENCE [LARGE SCALE GENOMIC DNA]</scope>
    <source>
        <strain evidence="2 3">DSM 16957</strain>
    </source>
</reference>
<evidence type="ECO:0000313" key="3">
    <source>
        <dbReference type="Proteomes" id="UP000199603"/>
    </source>
</evidence>
<feature type="domain" description="HDOD" evidence="1">
    <location>
        <begin position="253"/>
        <end position="442"/>
    </location>
</feature>
<organism evidence="2 3">
    <name type="scientific">Aquimonas voraii</name>
    <dbReference type="NCBI Taxonomy" id="265719"/>
    <lineage>
        <taxon>Bacteria</taxon>
        <taxon>Pseudomonadati</taxon>
        <taxon>Pseudomonadota</taxon>
        <taxon>Gammaproteobacteria</taxon>
        <taxon>Lysobacterales</taxon>
        <taxon>Lysobacteraceae</taxon>
        <taxon>Aquimonas</taxon>
    </lineage>
</organism>
<dbReference type="PANTHER" id="PTHR33525">
    <property type="match status" value="1"/>
</dbReference>
<accession>A0A1G6UZN8</accession>
<dbReference type="OrthoDB" id="9804751at2"/>
<dbReference type="Proteomes" id="UP000199603">
    <property type="component" value="Unassembled WGS sequence"/>
</dbReference>
<keyword evidence="3" id="KW-1185">Reference proteome</keyword>
<dbReference type="SUPFAM" id="SSF109604">
    <property type="entry name" value="HD-domain/PDEase-like"/>
    <property type="match status" value="1"/>
</dbReference>